<dbReference type="PANTHER" id="PTHR22880:SF225">
    <property type="entry name" value="BROMODOMAIN-CONTAINING PROTEIN BET-1-RELATED"/>
    <property type="match status" value="1"/>
</dbReference>
<dbReference type="SMART" id="SM00297">
    <property type="entry name" value="BROMO"/>
    <property type="match status" value="1"/>
</dbReference>
<feature type="compositionally biased region" description="Low complexity" evidence="3">
    <location>
        <begin position="216"/>
        <end position="245"/>
    </location>
</feature>
<proteinExistence type="predicted"/>
<feature type="domain" description="Bromo" evidence="4">
    <location>
        <begin position="95"/>
        <end position="167"/>
    </location>
</feature>
<dbReference type="InterPro" id="IPR036427">
    <property type="entry name" value="Bromodomain-like_sf"/>
</dbReference>
<dbReference type="InterPro" id="IPR001487">
    <property type="entry name" value="Bromodomain"/>
</dbReference>
<dbReference type="AlphaFoldDB" id="A0A7S1P4C6"/>
<name>A0A7S1P4C6_9ALVE</name>
<feature type="compositionally biased region" description="Pro residues" evidence="3">
    <location>
        <begin position="246"/>
        <end position="257"/>
    </location>
</feature>
<dbReference type="SUPFAM" id="SSF47370">
    <property type="entry name" value="Bromodomain"/>
    <property type="match status" value="1"/>
</dbReference>
<feature type="region of interest" description="Disordered" evidence="3">
    <location>
        <begin position="413"/>
        <end position="464"/>
    </location>
</feature>
<dbReference type="EMBL" id="HBGB01022979">
    <property type="protein sequence ID" value="CAD9058204.1"/>
    <property type="molecule type" value="Transcribed_RNA"/>
</dbReference>
<dbReference type="PRINTS" id="PR00503">
    <property type="entry name" value="BROMODOMAIN"/>
</dbReference>
<dbReference type="GO" id="GO:0005634">
    <property type="term" value="C:nucleus"/>
    <property type="evidence" value="ECO:0007669"/>
    <property type="project" value="TreeGrafter"/>
</dbReference>
<reference evidence="5" key="1">
    <citation type="submission" date="2021-01" db="EMBL/GenBank/DDBJ databases">
        <authorList>
            <person name="Corre E."/>
            <person name="Pelletier E."/>
            <person name="Niang G."/>
            <person name="Scheremetjew M."/>
            <person name="Finn R."/>
            <person name="Kale V."/>
            <person name="Holt S."/>
            <person name="Cochrane G."/>
            <person name="Meng A."/>
            <person name="Brown T."/>
            <person name="Cohen L."/>
        </authorList>
    </citation>
    <scope>NUCLEOTIDE SEQUENCE</scope>
    <source>
        <strain evidence="5">CCMP3346</strain>
    </source>
</reference>
<dbReference type="Pfam" id="PF00439">
    <property type="entry name" value="Bromodomain"/>
    <property type="match status" value="1"/>
</dbReference>
<dbReference type="PROSITE" id="PS50014">
    <property type="entry name" value="BROMODOMAIN_2"/>
    <property type="match status" value="1"/>
</dbReference>
<accession>A0A7S1P4C6</accession>
<evidence type="ECO:0000256" key="2">
    <source>
        <dbReference type="PROSITE-ProRule" id="PRU00035"/>
    </source>
</evidence>
<organism evidence="5">
    <name type="scientific">Vitrella brassicaformis</name>
    <dbReference type="NCBI Taxonomy" id="1169539"/>
    <lineage>
        <taxon>Eukaryota</taxon>
        <taxon>Sar</taxon>
        <taxon>Alveolata</taxon>
        <taxon>Colpodellida</taxon>
        <taxon>Vitrellaceae</taxon>
        <taxon>Vitrella</taxon>
    </lineage>
</organism>
<evidence type="ECO:0000313" key="5">
    <source>
        <dbReference type="EMBL" id="CAD9058204.1"/>
    </source>
</evidence>
<dbReference type="InterPro" id="IPR050935">
    <property type="entry name" value="Bromo_chromatin_reader"/>
</dbReference>
<dbReference type="InterPro" id="IPR036770">
    <property type="entry name" value="Ankyrin_rpt-contain_sf"/>
</dbReference>
<dbReference type="GO" id="GO:0006338">
    <property type="term" value="P:chromatin remodeling"/>
    <property type="evidence" value="ECO:0007669"/>
    <property type="project" value="TreeGrafter"/>
</dbReference>
<sequence length="464" mass="52988">MFYAARNGHRSSIELMIEMGADPSLKVQNKSAASYARAGGHETLADWLESYLPDPAGDAGRRKRNLKLWWQTKGHKHLKAYPWLKSATKVLYNVCQFKWSALFQKPVDVLRFGCPDYAVKIKEPMDLGTIRKKLQGWRYKTATDFESDFYLMLSNCFEYNAPDTLPYGHALILRTYFEQEVIVRGLYWFLKQEQYNEMDPKPTVPQHQDQQDHHQPQQQQESTMESQPPPQQQQDQQQQQQQPDYSPAPSPSPPSVVSPPDESSEQQYAAPELLVTLSEPFRPFPLPPRTVDWTKQAAYWFPPKWPPVGRPEEARITKKRSRRGSGLSVSFLPDQQQQHHHHVHHHHHSHWHEDRMLFDSHDTDMRKAAAMDDDAGDVAKSGGLMMTDLGRLDSAMSLGTRMAIAKIKDEFEDLDQHDGGEEGEVDGSPGKKRRVTIAEPPETEMDQREGGPTQMDAGGGLANE</sequence>
<dbReference type="Gene3D" id="1.25.40.20">
    <property type="entry name" value="Ankyrin repeat-containing domain"/>
    <property type="match status" value="1"/>
</dbReference>
<evidence type="ECO:0000259" key="4">
    <source>
        <dbReference type="PROSITE" id="PS50014"/>
    </source>
</evidence>
<feature type="region of interest" description="Disordered" evidence="3">
    <location>
        <begin position="198"/>
        <end position="267"/>
    </location>
</feature>
<evidence type="ECO:0000256" key="3">
    <source>
        <dbReference type="SAM" id="MobiDB-lite"/>
    </source>
</evidence>
<evidence type="ECO:0000256" key="1">
    <source>
        <dbReference type="ARBA" id="ARBA00023117"/>
    </source>
</evidence>
<protein>
    <recommendedName>
        <fullName evidence="4">Bromo domain-containing protein</fullName>
    </recommendedName>
</protein>
<dbReference type="PANTHER" id="PTHR22880">
    <property type="entry name" value="FALZ-RELATED BROMODOMAIN-CONTAINING PROTEINS"/>
    <property type="match status" value="1"/>
</dbReference>
<dbReference type="GO" id="GO:0000785">
    <property type="term" value="C:chromatin"/>
    <property type="evidence" value="ECO:0007669"/>
    <property type="project" value="TreeGrafter"/>
</dbReference>
<dbReference type="Gene3D" id="1.20.920.10">
    <property type="entry name" value="Bromodomain-like"/>
    <property type="match status" value="1"/>
</dbReference>
<gene>
    <name evidence="5" type="ORF">VBRA1451_LOCUS13273</name>
</gene>
<dbReference type="GO" id="GO:0006355">
    <property type="term" value="P:regulation of DNA-templated transcription"/>
    <property type="evidence" value="ECO:0007669"/>
    <property type="project" value="TreeGrafter"/>
</dbReference>
<keyword evidence="1 2" id="KW-0103">Bromodomain</keyword>